<comment type="caution">
    <text evidence="2">The sequence shown here is derived from an EMBL/GenBank/DDBJ whole genome shotgun (WGS) entry which is preliminary data.</text>
</comment>
<protein>
    <recommendedName>
        <fullName evidence="4">DUF2785 domain-containing protein</fullName>
    </recommendedName>
</protein>
<evidence type="ECO:0000256" key="1">
    <source>
        <dbReference type="SAM" id="SignalP"/>
    </source>
</evidence>
<feature type="signal peptide" evidence="1">
    <location>
        <begin position="1"/>
        <end position="25"/>
    </location>
</feature>
<keyword evidence="1" id="KW-0732">Signal</keyword>
<dbReference type="Proteomes" id="UP001500021">
    <property type="component" value="Unassembled WGS sequence"/>
</dbReference>
<evidence type="ECO:0008006" key="4">
    <source>
        <dbReference type="Google" id="ProtNLM"/>
    </source>
</evidence>
<dbReference type="Pfam" id="PF10978">
    <property type="entry name" value="DUF2785"/>
    <property type="match status" value="1"/>
</dbReference>
<evidence type="ECO:0000313" key="2">
    <source>
        <dbReference type="EMBL" id="GAA0814181.1"/>
    </source>
</evidence>
<evidence type="ECO:0000313" key="3">
    <source>
        <dbReference type="Proteomes" id="UP001500021"/>
    </source>
</evidence>
<reference evidence="3" key="1">
    <citation type="journal article" date="2019" name="Int. J. Syst. Evol. Microbiol.">
        <title>The Global Catalogue of Microorganisms (GCM) 10K type strain sequencing project: providing services to taxonomists for standard genome sequencing and annotation.</title>
        <authorList>
            <consortium name="The Broad Institute Genomics Platform"/>
            <consortium name="The Broad Institute Genome Sequencing Center for Infectious Disease"/>
            <person name="Wu L."/>
            <person name="Ma J."/>
        </authorList>
    </citation>
    <scope>NUCLEOTIDE SEQUENCE [LARGE SCALE GENOMIC DNA]</scope>
    <source>
        <strain evidence="3">JCM 15608</strain>
    </source>
</reference>
<gene>
    <name evidence="2" type="ORF">GCM10009111_10690</name>
</gene>
<organism evidence="2 3">
    <name type="scientific">Colwellia asteriadis</name>
    <dbReference type="NCBI Taxonomy" id="517723"/>
    <lineage>
        <taxon>Bacteria</taxon>
        <taxon>Pseudomonadati</taxon>
        <taxon>Pseudomonadota</taxon>
        <taxon>Gammaproteobacteria</taxon>
        <taxon>Alteromonadales</taxon>
        <taxon>Colwelliaceae</taxon>
        <taxon>Colwellia</taxon>
    </lineage>
</organism>
<dbReference type="RefSeq" id="WP_343815883.1">
    <property type="nucleotide sequence ID" value="NZ_BAAAFA010000003.1"/>
</dbReference>
<sequence length="306" mass="34747">MQLQKILIILCCTFTFLSYLPSSNASSTSCVTKEFSSLKLYQLQKKQFSVKDNAQRNELALQLSQCLAHSDPTIRDSIAFSALSQWLRNDELDTPTRSSLFHTLIDVLITTKGTSALHKSFAVLTLSELARSDRKSSFLNNNQREHLIKSTTTYIISLDDYRGFDEIIGWRHGVAHSADLFMQLSLNPQTTKSQLDQMLMALTAKITADNNHFYIYGEPRRLARATLYILYRDLHSNEELKVWFNNVSSPAPFNQWGDVYISQPGLAKLHNTRAFISELFILSQESKNKSISVIRQLAGDALTQIN</sequence>
<accession>A0ABP3WFG0</accession>
<dbReference type="PROSITE" id="PS51257">
    <property type="entry name" value="PROKAR_LIPOPROTEIN"/>
    <property type="match status" value="1"/>
</dbReference>
<dbReference type="InterPro" id="IPR021247">
    <property type="entry name" value="DUF2785"/>
</dbReference>
<feature type="chain" id="PRO_5046925485" description="DUF2785 domain-containing protein" evidence="1">
    <location>
        <begin position="26"/>
        <end position="306"/>
    </location>
</feature>
<proteinExistence type="predicted"/>
<dbReference type="EMBL" id="BAAAFA010000003">
    <property type="protein sequence ID" value="GAA0814181.1"/>
    <property type="molecule type" value="Genomic_DNA"/>
</dbReference>
<keyword evidence="3" id="KW-1185">Reference proteome</keyword>
<name>A0ABP3WFG0_9GAMM</name>